<evidence type="ECO:0000313" key="1">
    <source>
        <dbReference type="EMBL" id="HFH29001.1"/>
    </source>
</evidence>
<name>A0A7C3IH86_9SPIR</name>
<comment type="caution">
    <text evidence="1">The sequence shown here is derived from an EMBL/GenBank/DDBJ whole genome shotgun (WGS) entry which is preliminary data.</text>
</comment>
<protein>
    <submittedName>
        <fullName evidence="1">Uncharacterized protein</fullName>
    </submittedName>
</protein>
<gene>
    <name evidence="1" type="ORF">ENS59_05755</name>
</gene>
<dbReference type="AlphaFoldDB" id="A0A7C3IH86"/>
<dbReference type="EMBL" id="DSVL01000179">
    <property type="protein sequence ID" value="HFH29001.1"/>
    <property type="molecule type" value="Genomic_DNA"/>
</dbReference>
<accession>A0A7C3IH86</accession>
<proteinExistence type="predicted"/>
<sequence>MKFRVKFLALFLFSLLGIAWVVPEETALKGPFVRQISATIQDNKVLLQWVDAPDGTGPVYIYRKVVKPGSAAPQELEPVQVPRGVQSYIDPIETDGLRSYLVLASRNDENPYNVTIPDTNYIEFEARRTVLPLSQSDSKYQNISSIKTEVNKDSILLSFTLNGSETASNRPLVLYRSTQPIRYVQDLVQAVIVQGGITSSPFIDYPVPDIPYYYALVFEDDIKQGTLQLEAGKNVTMVPPQVP</sequence>
<organism evidence="1">
    <name type="scientific">Gracilinema caldarium</name>
    <dbReference type="NCBI Taxonomy" id="215591"/>
    <lineage>
        <taxon>Bacteria</taxon>
        <taxon>Pseudomonadati</taxon>
        <taxon>Spirochaetota</taxon>
        <taxon>Spirochaetia</taxon>
        <taxon>Spirochaetales</taxon>
        <taxon>Breznakiellaceae</taxon>
        <taxon>Gracilinema</taxon>
    </lineage>
</organism>
<reference evidence="1" key="1">
    <citation type="journal article" date="2020" name="mSystems">
        <title>Genome- and Community-Level Interaction Insights into Carbon Utilization and Element Cycling Functions of Hydrothermarchaeota in Hydrothermal Sediment.</title>
        <authorList>
            <person name="Zhou Z."/>
            <person name="Liu Y."/>
            <person name="Xu W."/>
            <person name="Pan J."/>
            <person name="Luo Z.H."/>
            <person name="Li M."/>
        </authorList>
    </citation>
    <scope>NUCLEOTIDE SEQUENCE [LARGE SCALE GENOMIC DNA]</scope>
    <source>
        <strain evidence="1">SpSt-503</strain>
    </source>
</reference>